<dbReference type="SUPFAM" id="SSF53448">
    <property type="entry name" value="Nucleotide-diphospho-sugar transferases"/>
    <property type="match status" value="1"/>
</dbReference>
<dbReference type="InterPro" id="IPR050834">
    <property type="entry name" value="Glycosyltransf_2"/>
</dbReference>
<evidence type="ECO:0000256" key="1">
    <source>
        <dbReference type="ARBA" id="ARBA00006739"/>
    </source>
</evidence>
<reference evidence="3 4" key="3">
    <citation type="submission" date="2023-06" db="EMBL/GenBank/DDBJ databases">
        <authorList>
            <person name="Zeman M."/>
            <person name="Kubasova T."/>
            <person name="Jahodarova E."/>
            <person name="Nykrynova M."/>
            <person name="Rychlik I."/>
        </authorList>
    </citation>
    <scope>NUCLEOTIDE SEQUENCE [LARGE SCALE GENOMIC DNA]</scope>
    <source>
        <strain evidence="3 4">105_WCHN</strain>
    </source>
</reference>
<dbReference type="InterPro" id="IPR029044">
    <property type="entry name" value="Nucleotide-diphossugar_trans"/>
</dbReference>
<accession>A0ABT7VQ12</accession>
<organism evidence="3 4">
    <name type="scientific">Limosilactobacillus panis</name>
    <dbReference type="NCBI Taxonomy" id="47493"/>
    <lineage>
        <taxon>Bacteria</taxon>
        <taxon>Bacillati</taxon>
        <taxon>Bacillota</taxon>
        <taxon>Bacilli</taxon>
        <taxon>Lactobacillales</taxon>
        <taxon>Lactobacillaceae</taxon>
        <taxon>Limosilactobacillus</taxon>
    </lineage>
</organism>
<sequence>MDKRVAILMSTYNGEKYLTEQIESIVNQSFPNWVLYIRDDGSTDKTTEIIKKFTRKYSNIIFFNEDNIKNVGIVKSFIYLLENVSADYYMFSDQDDVWLKNKVQDSVELANRNNTTPLCIFSDLEIVTQDLHPVRRMNGSNVWTSFTKLLFTNCVTGCTMLFNDKLKRLIKFSELDFDLIYMHDWWIGLLAALFGKVIYLNEATILYRQHGDNVVGGTEKDTLQHDLYRITNLNPERAQAKRIVNVSYELNREYGDKVKGRQAEYIAKYGNLRKTSSFWGNLRLVNHLTPQRINLKGKLFFSYLFIVYHKDFIE</sequence>
<dbReference type="RefSeq" id="WP_289560491.1">
    <property type="nucleotide sequence ID" value="NZ_JAUDEO010000033.1"/>
</dbReference>
<dbReference type="CDD" id="cd04196">
    <property type="entry name" value="GT_2_like_d"/>
    <property type="match status" value="1"/>
</dbReference>
<dbReference type="PANTHER" id="PTHR43685">
    <property type="entry name" value="GLYCOSYLTRANSFERASE"/>
    <property type="match status" value="1"/>
</dbReference>
<comment type="caution">
    <text evidence="3">The sequence shown here is derived from an EMBL/GenBank/DDBJ whole genome shotgun (WGS) entry which is preliminary data.</text>
</comment>
<gene>
    <name evidence="3" type="ORF">QUW46_06220</name>
</gene>
<dbReference type="EMBL" id="JAUDEO010000033">
    <property type="protein sequence ID" value="MDM8334164.1"/>
    <property type="molecule type" value="Genomic_DNA"/>
</dbReference>
<dbReference type="Pfam" id="PF00535">
    <property type="entry name" value="Glycos_transf_2"/>
    <property type="match status" value="1"/>
</dbReference>
<evidence type="ECO:0000259" key="2">
    <source>
        <dbReference type="Pfam" id="PF00535"/>
    </source>
</evidence>
<comment type="similarity">
    <text evidence="1">Belongs to the glycosyltransferase 2 family.</text>
</comment>
<feature type="domain" description="Glycosyltransferase 2-like" evidence="2">
    <location>
        <begin position="7"/>
        <end position="115"/>
    </location>
</feature>
<keyword evidence="4" id="KW-1185">Reference proteome</keyword>
<dbReference type="Gene3D" id="3.90.550.10">
    <property type="entry name" value="Spore Coat Polysaccharide Biosynthesis Protein SpsA, Chain A"/>
    <property type="match status" value="1"/>
</dbReference>
<name>A0ABT7VQ12_9LACO</name>
<reference evidence="3 4" key="2">
    <citation type="submission" date="2023-06" db="EMBL/GenBank/DDBJ databases">
        <title>Identification and characterization of horizontal gene transfer across gut microbiota members of farm animals based on homology search.</title>
        <authorList>
            <person name="Schwarzerova J."/>
            <person name="Nykrynova M."/>
            <person name="Jureckova K."/>
            <person name="Cejkova D."/>
            <person name="Rychlik I."/>
        </authorList>
    </citation>
    <scope>NUCLEOTIDE SEQUENCE [LARGE SCALE GENOMIC DNA]</scope>
    <source>
        <strain evidence="3 4">105_WCHN</strain>
    </source>
</reference>
<dbReference type="Proteomes" id="UP001529423">
    <property type="component" value="Unassembled WGS sequence"/>
</dbReference>
<dbReference type="InterPro" id="IPR001173">
    <property type="entry name" value="Glyco_trans_2-like"/>
</dbReference>
<evidence type="ECO:0000313" key="3">
    <source>
        <dbReference type="EMBL" id="MDM8334164.1"/>
    </source>
</evidence>
<dbReference type="PANTHER" id="PTHR43685:SF11">
    <property type="entry name" value="GLYCOSYLTRANSFERASE TAGX-RELATED"/>
    <property type="match status" value="1"/>
</dbReference>
<reference evidence="4" key="1">
    <citation type="submission" date="2023-06" db="EMBL/GenBank/DDBJ databases">
        <title>Identification and characterization of horizontal gene transfer across gut microbiota members of farm animals based on homology search.</title>
        <authorList>
            <person name="Zeman M."/>
            <person name="Kubasova T."/>
            <person name="Jahodarova E."/>
            <person name="Nykrynova M."/>
            <person name="Rychlik I."/>
        </authorList>
    </citation>
    <scope>NUCLEOTIDE SEQUENCE [LARGE SCALE GENOMIC DNA]</scope>
    <source>
        <strain evidence="4">105_WCHN</strain>
    </source>
</reference>
<protein>
    <submittedName>
        <fullName evidence="3">Glycosyltransferase family 2 protein</fullName>
    </submittedName>
</protein>
<proteinExistence type="inferred from homology"/>
<evidence type="ECO:0000313" key="4">
    <source>
        <dbReference type="Proteomes" id="UP001529423"/>
    </source>
</evidence>